<evidence type="ECO:0000313" key="3">
    <source>
        <dbReference type="Proteomes" id="UP001501588"/>
    </source>
</evidence>
<organism evidence="2 3">
    <name type="scientific">Craurococcus roseus</name>
    <dbReference type="NCBI Taxonomy" id="77585"/>
    <lineage>
        <taxon>Bacteria</taxon>
        <taxon>Pseudomonadati</taxon>
        <taxon>Pseudomonadota</taxon>
        <taxon>Alphaproteobacteria</taxon>
        <taxon>Acetobacterales</taxon>
        <taxon>Acetobacteraceae</taxon>
        <taxon>Craurococcus</taxon>
    </lineage>
</organism>
<name>A0ABN1EVT7_9PROT</name>
<comment type="caution">
    <text evidence="2">The sequence shown here is derived from an EMBL/GenBank/DDBJ whole genome shotgun (WGS) entry which is preliminary data.</text>
</comment>
<feature type="domain" description="Recombinase" evidence="1">
    <location>
        <begin position="8"/>
        <end position="41"/>
    </location>
</feature>
<proteinExistence type="predicted"/>
<accession>A0ABN1EVT7</accession>
<protein>
    <recommendedName>
        <fullName evidence="1">Recombinase domain-containing protein</fullName>
    </recommendedName>
</protein>
<dbReference type="EMBL" id="BAAAFZ010000011">
    <property type="protein sequence ID" value="GAA0575859.1"/>
    <property type="molecule type" value="Genomic_DNA"/>
</dbReference>
<sequence length="52" mass="5530">MRESGVASLRGIAAALNARGVRTARGGRWAATQVGAVLRRAAHPAPWERPPR</sequence>
<dbReference type="InterPro" id="IPR011109">
    <property type="entry name" value="DNA_bind_recombinase_dom"/>
</dbReference>
<keyword evidence="3" id="KW-1185">Reference proteome</keyword>
<gene>
    <name evidence="2" type="ORF">GCM10009416_13210</name>
</gene>
<evidence type="ECO:0000259" key="1">
    <source>
        <dbReference type="Pfam" id="PF07508"/>
    </source>
</evidence>
<reference evidence="2 3" key="1">
    <citation type="journal article" date="2019" name="Int. J. Syst. Evol. Microbiol.">
        <title>The Global Catalogue of Microorganisms (GCM) 10K type strain sequencing project: providing services to taxonomists for standard genome sequencing and annotation.</title>
        <authorList>
            <consortium name="The Broad Institute Genomics Platform"/>
            <consortium name="The Broad Institute Genome Sequencing Center for Infectious Disease"/>
            <person name="Wu L."/>
            <person name="Ma J."/>
        </authorList>
    </citation>
    <scope>NUCLEOTIDE SEQUENCE [LARGE SCALE GENOMIC DNA]</scope>
    <source>
        <strain evidence="2 3">JCM 9933</strain>
    </source>
</reference>
<dbReference type="Pfam" id="PF07508">
    <property type="entry name" value="Recombinase"/>
    <property type="match status" value="1"/>
</dbReference>
<dbReference type="Proteomes" id="UP001501588">
    <property type="component" value="Unassembled WGS sequence"/>
</dbReference>
<evidence type="ECO:0000313" key="2">
    <source>
        <dbReference type="EMBL" id="GAA0575859.1"/>
    </source>
</evidence>